<dbReference type="AlphaFoldDB" id="A0A6L9XD01"/>
<proteinExistence type="predicted"/>
<dbReference type="Gene3D" id="3.40.50.620">
    <property type="entry name" value="HUPs"/>
    <property type="match status" value="1"/>
</dbReference>
<dbReference type="GO" id="GO:0003824">
    <property type="term" value="F:catalytic activity"/>
    <property type="evidence" value="ECO:0007669"/>
    <property type="project" value="InterPro"/>
</dbReference>
<dbReference type="PANTHER" id="PTHR43196:SF2">
    <property type="entry name" value="PHOSPHOADENOSINE PHOSPHOSULFATE REDUCTASE"/>
    <property type="match status" value="1"/>
</dbReference>
<sequence>MDELPTIQQLIERNALFVVSHSGGKDSQAMLIKLIDRIPPAQLLVIHASLGESEWHGALELAKEQAEVAGLPFLVARAPKTFLQMVERRYEVRPGPNSSCWPGAKSRQCTSDLKRGPIEREVRRYAKDKLFSTVVSCMGMRAAESPARAKRIALTINKRGTVRGRDWFEWLPIHDMTTAEVWRTIAAAGQVPHPAYLSGSSRLSCVFCFFAGPRDIANGARYRPELYKQYRDIEQRTGYTLHQSRRPLDEMVRLGNEQLESLVSYPNPVDDDGQPLWLGGVFAVGRPPLLPA</sequence>
<dbReference type="InterPro" id="IPR014729">
    <property type="entry name" value="Rossmann-like_a/b/a_fold"/>
</dbReference>
<name>A0A6L9XD01_XANPE</name>
<evidence type="ECO:0000313" key="1">
    <source>
        <dbReference type="EMBL" id="NEL77261.1"/>
    </source>
</evidence>
<organism evidence="1 2">
    <name type="scientific">Xanthomonas perforans</name>
    <dbReference type="NCBI Taxonomy" id="442694"/>
    <lineage>
        <taxon>Bacteria</taxon>
        <taxon>Pseudomonadati</taxon>
        <taxon>Pseudomonadota</taxon>
        <taxon>Gammaproteobacteria</taxon>
        <taxon>Lysobacterales</taxon>
        <taxon>Lysobacteraceae</taxon>
        <taxon>Xanthomonas</taxon>
    </lineage>
</organism>
<dbReference type="PANTHER" id="PTHR43196">
    <property type="entry name" value="SULFATE ADENYLYLTRANSFERASE SUBUNIT 2"/>
    <property type="match status" value="1"/>
</dbReference>
<dbReference type="InterPro" id="IPR002500">
    <property type="entry name" value="PAPS_reduct_dom"/>
</dbReference>
<gene>
    <name evidence="1" type="ORF">G3W61_13530</name>
</gene>
<comment type="caution">
    <text evidence="1">The sequence shown here is derived from an EMBL/GenBank/DDBJ whole genome shotgun (WGS) entry which is preliminary data.</text>
</comment>
<reference evidence="1 2" key="1">
    <citation type="submission" date="2019-11" db="EMBL/GenBank/DDBJ databases">
        <title>Genome-resolved metagenomics to study the prevalence of co-infection and intraspecific heterogeneity among plant pathogen metapopulations.</title>
        <authorList>
            <person name="Newberry E."/>
            <person name="Bhandari R."/>
            <person name="Kemble J."/>
            <person name="Sikora E."/>
            <person name="Potnis N."/>
        </authorList>
    </citation>
    <scope>NUCLEOTIDE SEQUENCE [LARGE SCALE GENOMIC DNA]</scope>
    <source>
        <strain evidence="1">Xp_Tom_Tuscaloosa_18b</strain>
    </source>
</reference>
<dbReference type="Proteomes" id="UP000471082">
    <property type="component" value="Unassembled WGS sequence"/>
</dbReference>
<dbReference type="Pfam" id="PF01507">
    <property type="entry name" value="PAPS_reduct"/>
    <property type="match status" value="1"/>
</dbReference>
<accession>A0A6L9XD01</accession>
<dbReference type="EMBL" id="JAAGYU010000058">
    <property type="protein sequence ID" value="NEL77261.1"/>
    <property type="molecule type" value="Genomic_DNA"/>
</dbReference>
<evidence type="ECO:0000313" key="2">
    <source>
        <dbReference type="Proteomes" id="UP000471082"/>
    </source>
</evidence>
<dbReference type="RefSeq" id="WP_046935199.1">
    <property type="nucleotide sequence ID" value="NZ_JAKHFX010000008.1"/>
</dbReference>
<dbReference type="InterPro" id="IPR050128">
    <property type="entry name" value="Sulfate_adenylyltrnsfr_sub2"/>
</dbReference>
<dbReference type="SUPFAM" id="SSF52402">
    <property type="entry name" value="Adenine nucleotide alpha hydrolases-like"/>
    <property type="match status" value="1"/>
</dbReference>
<protein>
    <submittedName>
        <fullName evidence="1">Phosphoadenosine phosphosulfate reductase family protein</fullName>
    </submittedName>
</protein>